<organism evidence="2 3">
    <name type="scientific">Lentinula lateritia</name>
    <dbReference type="NCBI Taxonomy" id="40482"/>
    <lineage>
        <taxon>Eukaryota</taxon>
        <taxon>Fungi</taxon>
        <taxon>Dikarya</taxon>
        <taxon>Basidiomycota</taxon>
        <taxon>Agaricomycotina</taxon>
        <taxon>Agaricomycetes</taxon>
        <taxon>Agaricomycetidae</taxon>
        <taxon>Agaricales</taxon>
        <taxon>Marasmiineae</taxon>
        <taxon>Omphalotaceae</taxon>
        <taxon>Lentinula</taxon>
    </lineage>
</organism>
<gene>
    <name evidence="2" type="ORF">C8J55DRAFT_592255</name>
</gene>
<dbReference type="Proteomes" id="UP001150238">
    <property type="component" value="Unassembled WGS sequence"/>
</dbReference>
<accession>A0A9W8ZPR6</accession>
<evidence type="ECO:0000313" key="2">
    <source>
        <dbReference type="EMBL" id="KAJ4463729.1"/>
    </source>
</evidence>
<name>A0A9W8ZPR6_9AGAR</name>
<keyword evidence="1" id="KW-0732">Signal</keyword>
<dbReference type="AlphaFoldDB" id="A0A9W8ZPR6"/>
<evidence type="ECO:0000313" key="3">
    <source>
        <dbReference type="Proteomes" id="UP001150238"/>
    </source>
</evidence>
<reference evidence="2" key="2">
    <citation type="journal article" date="2023" name="Proc. Natl. Acad. Sci. U.S.A.">
        <title>A global phylogenomic analysis of the shiitake genus Lentinula.</title>
        <authorList>
            <person name="Sierra-Patev S."/>
            <person name="Min B."/>
            <person name="Naranjo-Ortiz M."/>
            <person name="Looney B."/>
            <person name="Konkel Z."/>
            <person name="Slot J.C."/>
            <person name="Sakamoto Y."/>
            <person name="Steenwyk J.L."/>
            <person name="Rokas A."/>
            <person name="Carro J."/>
            <person name="Camarero S."/>
            <person name="Ferreira P."/>
            <person name="Molpeceres G."/>
            <person name="Ruiz-Duenas F.J."/>
            <person name="Serrano A."/>
            <person name="Henrissat B."/>
            <person name="Drula E."/>
            <person name="Hughes K.W."/>
            <person name="Mata J.L."/>
            <person name="Ishikawa N.K."/>
            <person name="Vargas-Isla R."/>
            <person name="Ushijima S."/>
            <person name="Smith C.A."/>
            <person name="Donoghue J."/>
            <person name="Ahrendt S."/>
            <person name="Andreopoulos W."/>
            <person name="He G."/>
            <person name="LaButti K."/>
            <person name="Lipzen A."/>
            <person name="Ng V."/>
            <person name="Riley R."/>
            <person name="Sandor L."/>
            <person name="Barry K."/>
            <person name="Martinez A.T."/>
            <person name="Xiao Y."/>
            <person name="Gibbons J.G."/>
            <person name="Terashima K."/>
            <person name="Grigoriev I.V."/>
            <person name="Hibbett D."/>
        </authorList>
    </citation>
    <scope>NUCLEOTIDE SEQUENCE</scope>
    <source>
        <strain evidence="2">Sp2 HRB7682 ss15</strain>
    </source>
</reference>
<feature type="chain" id="PRO_5040751681" evidence="1">
    <location>
        <begin position="32"/>
        <end position="262"/>
    </location>
</feature>
<evidence type="ECO:0000256" key="1">
    <source>
        <dbReference type="SAM" id="SignalP"/>
    </source>
</evidence>
<comment type="caution">
    <text evidence="2">The sequence shown here is derived from an EMBL/GenBank/DDBJ whole genome shotgun (WGS) entry which is preliminary data.</text>
</comment>
<proteinExistence type="predicted"/>
<protein>
    <submittedName>
        <fullName evidence="2">Uncharacterized protein</fullName>
    </submittedName>
</protein>
<reference evidence="2" key="1">
    <citation type="submission" date="2022-08" db="EMBL/GenBank/DDBJ databases">
        <authorList>
            <consortium name="DOE Joint Genome Institute"/>
            <person name="Min B."/>
            <person name="Riley R."/>
            <person name="Sierra-Patev S."/>
            <person name="Naranjo-Ortiz M."/>
            <person name="Looney B."/>
            <person name="Konkel Z."/>
            <person name="Slot J.C."/>
            <person name="Sakamoto Y."/>
            <person name="Steenwyk J.L."/>
            <person name="Rokas A."/>
            <person name="Carro J."/>
            <person name="Camarero S."/>
            <person name="Ferreira P."/>
            <person name="Molpeceres G."/>
            <person name="Ruiz-Duenas F.J."/>
            <person name="Serrano A."/>
            <person name="Henrissat B."/>
            <person name="Drula E."/>
            <person name="Hughes K.W."/>
            <person name="Mata J.L."/>
            <person name="Ishikawa N.K."/>
            <person name="Vargas-Isla R."/>
            <person name="Ushijima S."/>
            <person name="Smith C.A."/>
            <person name="Ahrendt S."/>
            <person name="Andreopoulos W."/>
            <person name="He G."/>
            <person name="Labutti K."/>
            <person name="Lipzen A."/>
            <person name="Ng V."/>
            <person name="Sandor L."/>
            <person name="Barry K."/>
            <person name="Martinez A.T."/>
            <person name="Xiao Y."/>
            <person name="Gibbons J.G."/>
            <person name="Terashima K."/>
            <person name="Hibbett D.S."/>
            <person name="Grigoriev I.V."/>
        </authorList>
    </citation>
    <scope>NUCLEOTIDE SEQUENCE</scope>
    <source>
        <strain evidence="2">Sp2 HRB7682 ss15</strain>
    </source>
</reference>
<dbReference type="EMBL" id="JANVFS010000067">
    <property type="protein sequence ID" value="KAJ4463729.1"/>
    <property type="molecule type" value="Genomic_DNA"/>
</dbReference>
<feature type="signal peptide" evidence="1">
    <location>
        <begin position="1"/>
        <end position="31"/>
    </location>
</feature>
<sequence>MGLLNICQHCLQIPKLHIHLFLCLLRCRVICRSLQTICSVVTQVNSAKLPKELAIVINDLTAMDYLTHMLAVYAPVRKKPENVPASWVPPRTDVKMYPVHSLFMTAHRTKLRAFPPSPIAAVESFPASNELQTVTLPVRPLCFPSPSTFPSLLYYFYLRHSEVLFKAFFPCDFSTDFVENCMNVEEIMFLATHIGKTFNPNVILKHAKVIHKVWQNTCALGTFDNGLWIAIDSAYEVIINALAIGTGNPRAVYVAKSPLPLM</sequence>